<evidence type="ECO:0000256" key="8">
    <source>
        <dbReference type="PROSITE-ProRule" id="PRU00703"/>
    </source>
</evidence>
<keyword evidence="9" id="KW-0479">Metal-binding</keyword>
<dbReference type="Gene3D" id="3.10.580.10">
    <property type="entry name" value="CBS-domain"/>
    <property type="match status" value="1"/>
</dbReference>
<dbReference type="InterPro" id="IPR006668">
    <property type="entry name" value="Mg_transptr_MgtE_intracell_dom"/>
</dbReference>
<evidence type="ECO:0000256" key="7">
    <source>
        <dbReference type="ARBA" id="ARBA00023136"/>
    </source>
</evidence>
<evidence type="ECO:0000256" key="2">
    <source>
        <dbReference type="ARBA" id="ARBA00009749"/>
    </source>
</evidence>
<dbReference type="SUPFAM" id="SSF161093">
    <property type="entry name" value="MgtE membrane domain-like"/>
    <property type="match status" value="1"/>
</dbReference>
<feature type="domain" description="CBS" evidence="10">
    <location>
        <begin position="202"/>
        <end position="258"/>
    </location>
</feature>
<dbReference type="Pfam" id="PF03448">
    <property type="entry name" value="MgtE_N"/>
    <property type="match status" value="1"/>
</dbReference>
<evidence type="ECO:0000256" key="5">
    <source>
        <dbReference type="ARBA" id="ARBA00022842"/>
    </source>
</evidence>
<feature type="transmembrane region" description="Helical" evidence="9">
    <location>
        <begin position="424"/>
        <end position="448"/>
    </location>
</feature>
<feature type="transmembrane region" description="Helical" evidence="9">
    <location>
        <begin position="360"/>
        <end position="380"/>
    </location>
</feature>
<dbReference type="Pfam" id="PF00571">
    <property type="entry name" value="CBS"/>
    <property type="match status" value="2"/>
</dbReference>
<dbReference type="InterPro" id="IPR046342">
    <property type="entry name" value="CBS_dom_sf"/>
</dbReference>
<dbReference type="PANTHER" id="PTHR43773">
    <property type="entry name" value="MAGNESIUM TRANSPORTER MGTE"/>
    <property type="match status" value="1"/>
</dbReference>
<dbReference type="InterPro" id="IPR006667">
    <property type="entry name" value="SLC41_membr_dom"/>
</dbReference>
<dbReference type="GO" id="GO:0015095">
    <property type="term" value="F:magnesium ion transmembrane transporter activity"/>
    <property type="evidence" value="ECO:0007669"/>
    <property type="project" value="UniProtKB-UniRule"/>
</dbReference>
<sequence length="449" mass="49260">MPNTETSLNKVTPIPSADAAIETIVHFVETAHPVDLAAWIAELPYEQAKSEILTLDLQRRVRTFGYLPASFQAELVAWLSRGELAEIVTRMSADDRADLFKLLTPEQQQRLLRDLAREEREDIRRLSSYAEGTAGAIMTSDYATLSADMSTREAIGLLRREAPEKETIYRSYILDSERRLIGSIRLHELILAAPHTPVSEVMDPSPISATLDMKQEEVAQMIEHYDLLALPVIDEGGRLVGIITHDDAADVMQRETTEDFQRIATVSPFSENMREASVAVLYKKRIFWLSLLVIGNLFSGAGLAYFEETILTYVALVFFLPLLIDSSGNAGSQSATLMVRALATGDVTLKDWRNLILRELLIATALGLTMAVVVSPVGLLRGGSDIALVVGLTMIMVVIIGSLVGMSLPFLLSHFKFDPATASAPLVTTISDAVGVLIYFSIATAILIP</sequence>
<comment type="subcellular location">
    <subcellularLocation>
        <location evidence="9">Cell membrane</location>
        <topology evidence="9">Multi-pass membrane protein</topology>
    </subcellularLocation>
    <subcellularLocation>
        <location evidence="1">Membrane</location>
        <topology evidence="1">Multi-pass membrane protein</topology>
    </subcellularLocation>
</comment>
<protein>
    <recommendedName>
        <fullName evidence="9">Magnesium transporter MgtE</fullName>
    </recommendedName>
</protein>
<reference evidence="11 12" key="1">
    <citation type="submission" date="2020-07" db="EMBL/GenBank/DDBJ databases">
        <title>Halieaceae bacterium, F7430, whole genome shotgun sequencing project.</title>
        <authorList>
            <person name="Jiang S."/>
            <person name="Liu Z.W."/>
            <person name="Du Z.J."/>
        </authorList>
    </citation>
    <scope>NUCLEOTIDE SEQUENCE [LARGE SCALE GENOMIC DNA]</scope>
    <source>
        <strain evidence="11 12">F7430</strain>
    </source>
</reference>
<proteinExistence type="inferred from homology"/>
<dbReference type="SUPFAM" id="SSF54631">
    <property type="entry name" value="CBS-domain pair"/>
    <property type="match status" value="1"/>
</dbReference>
<dbReference type="AlphaFoldDB" id="A0A7W2YI68"/>
<feature type="domain" description="CBS" evidence="10">
    <location>
        <begin position="138"/>
        <end position="200"/>
    </location>
</feature>
<keyword evidence="5 9" id="KW-0460">Magnesium</keyword>
<organism evidence="11 12">
    <name type="scientific">Sediminihaliea albiluteola</name>
    <dbReference type="NCBI Taxonomy" id="2758564"/>
    <lineage>
        <taxon>Bacteria</taxon>
        <taxon>Pseudomonadati</taxon>
        <taxon>Pseudomonadota</taxon>
        <taxon>Gammaproteobacteria</taxon>
        <taxon>Cellvibrionales</taxon>
        <taxon>Halieaceae</taxon>
        <taxon>Sediminihaliea</taxon>
    </lineage>
</organism>
<dbReference type="SUPFAM" id="SSF158791">
    <property type="entry name" value="MgtE N-terminal domain-like"/>
    <property type="match status" value="1"/>
</dbReference>
<evidence type="ECO:0000313" key="12">
    <source>
        <dbReference type="Proteomes" id="UP000539350"/>
    </source>
</evidence>
<keyword evidence="4 9" id="KW-0812">Transmembrane</keyword>
<dbReference type="GO" id="GO:0005886">
    <property type="term" value="C:plasma membrane"/>
    <property type="evidence" value="ECO:0007669"/>
    <property type="project" value="UniProtKB-SubCell"/>
</dbReference>
<dbReference type="Proteomes" id="UP000539350">
    <property type="component" value="Unassembled WGS sequence"/>
</dbReference>
<accession>A0A7W2YI68</accession>
<keyword evidence="8" id="KW-0129">CBS domain</keyword>
<evidence type="ECO:0000256" key="4">
    <source>
        <dbReference type="ARBA" id="ARBA00022692"/>
    </source>
</evidence>
<feature type="transmembrane region" description="Helical" evidence="9">
    <location>
        <begin position="310"/>
        <end position="330"/>
    </location>
</feature>
<keyword evidence="7 9" id="KW-0472">Membrane</keyword>
<evidence type="ECO:0000256" key="9">
    <source>
        <dbReference type="RuleBase" id="RU362011"/>
    </source>
</evidence>
<dbReference type="InterPro" id="IPR036739">
    <property type="entry name" value="SLC41_membr_dom_sf"/>
</dbReference>
<keyword evidence="12" id="KW-1185">Reference proteome</keyword>
<dbReference type="Gene3D" id="1.10.357.20">
    <property type="entry name" value="SLC41 divalent cation transporters, integral membrane domain"/>
    <property type="match status" value="1"/>
</dbReference>
<dbReference type="InterPro" id="IPR006669">
    <property type="entry name" value="MgtE_transporter"/>
</dbReference>
<dbReference type="InterPro" id="IPR038076">
    <property type="entry name" value="MgtE_N_sf"/>
</dbReference>
<dbReference type="Pfam" id="PF01769">
    <property type="entry name" value="MgtE"/>
    <property type="match status" value="1"/>
</dbReference>
<keyword evidence="9" id="KW-1003">Cell membrane</keyword>
<feature type="transmembrane region" description="Helical" evidence="9">
    <location>
        <begin position="386"/>
        <end position="412"/>
    </location>
</feature>
<dbReference type="GO" id="GO:0046872">
    <property type="term" value="F:metal ion binding"/>
    <property type="evidence" value="ECO:0007669"/>
    <property type="project" value="UniProtKB-KW"/>
</dbReference>
<dbReference type="PROSITE" id="PS51371">
    <property type="entry name" value="CBS"/>
    <property type="match status" value="2"/>
</dbReference>
<evidence type="ECO:0000256" key="1">
    <source>
        <dbReference type="ARBA" id="ARBA00004141"/>
    </source>
</evidence>
<evidence type="ECO:0000313" key="11">
    <source>
        <dbReference type="EMBL" id="MBA6411725.1"/>
    </source>
</evidence>
<comment type="caution">
    <text evidence="11">The sequence shown here is derived from an EMBL/GenBank/DDBJ whole genome shotgun (WGS) entry which is preliminary data.</text>
</comment>
<keyword evidence="3 9" id="KW-0813">Transport</keyword>
<gene>
    <name evidence="11" type="primary">mgtE</name>
    <name evidence="11" type="ORF">H2508_01175</name>
</gene>
<comment type="similarity">
    <text evidence="2 9">Belongs to the SLC41A transporter family.</text>
</comment>
<name>A0A7W2YI68_9GAMM</name>
<dbReference type="CDD" id="cd04606">
    <property type="entry name" value="CBS_pair_Mg_transporter"/>
    <property type="match status" value="1"/>
</dbReference>
<evidence type="ECO:0000256" key="6">
    <source>
        <dbReference type="ARBA" id="ARBA00022989"/>
    </source>
</evidence>
<dbReference type="InterPro" id="IPR000644">
    <property type="entry name" value="CBS_dom"/>
</dbReference>
<dbReference type="SMART" id="SM00116">
    <property type="entry name" value="CBS"/>
    <property type="match status" value="2"/>
</dbReference>
<comment type="subunit">
    <text evidence="9">Homodimer.</text>
</comment>
<keyword evidence="6 9" id="KW-1133">Transmembrane helix</keyword>
<dbReference type="RefSeq" id="WP_182168584.1">
    <property type="nucleotide sequence ID" value="NZ_JACFXU010000011.1"/>
</dbReference>
<dbReference type="SMART" id="SM00924">
    <property type="entry name" value="MgtE_N"/>
    <property type="match status" value="1"/>
</dbReference>
<comment type="function">
    <text evidence="9">Acts as a magnesium transporter.</text>
</comment>
<evidence type="ECO:0000256" key="3">
    <source>
        <dbReference type="ARBA" id="ARBA00022448"/>
    </source>
</evidence>
<dbReference type="PANTHER" id="PTHR43773:SF1">
    <property type="entry name" value="MAGNESIUM TRANSPORTER MGTE"/>
    <property type="match status" value="1"/>
</dbReference>
<evidence type="ECO:0000259" key="10">
    <source>
        <dbReference type="PROSITE" id="PS51371"/>
    </source>
</evidence>
<dbReference type="Gene3D" id="1.25.60.10">
    <property type="entry name" value="MgtE N-terminal domain-like"/>
    <property type="match status" value="1"/>
</dbReference>
<dbReference type="EMBL" id="JACFXU010000011">
    <property type="protein sequence ID" value="MBA6411725.1"/>
    <property type="molecule type" value="Genomic_DNA"/>
</dbReference>
<feature type="transmembrane region" description="Helical" evidence="9">
    <location>
        <begin position="286"/>
        <end position="304"/>
    </location>
</feature>
<dbReference type="NCBIfam" id="TIGR00400">
    <property type="entry name" value="mgtE"/>
    <property type="match status" value="1"/>
</dbReference>